<accession>A0ABR1AFC2</accession>
<sequence>MTKWGKSVIRRAVEHHKRRSTRKRWKAPKVWVVRAYALCRMFDKIKWARGVDDLRKIQDQCRPVVASHGSSRWLPVNYIWADTSCKAKSQRGVSPQSLPLKAHAHKLVWKSPHSGRTVTKTMSHLLVPSWHVVP</sequence>
<proteinExistence type="predicted"/>
<organism evidence="1 2">
    <name type="scientific">Polyplax serrata</name>
    <name type="common">Common mouse louse</name>
    <dbReference type="NCBI Taxonomy" id="468196"/>
    <lineage>
        <taxon>Eukaryota</taxon>
        <taxon>Metazoa</taxon>
        <taxon>Ecdysozoa</taxon>
        <taxon>Arthropoda</taxon>
        <taxon>Hexapoda</taxon>
        <taxon>Insecta</taxon>
        <taxon>Pterygota</taxon>
        <taxon>Neoptera</taxon>
        <taxon>Paraneoptera</taxon>
        <taxon>Psocodea</taxon>
        <taxon>Troctomorpha</taxon>
        <taxon>Phthiraptera</taxon>
        <taxon>Anoplura</taxon>
        <taxon>Polyplacidae</taxon>
        <taxon>Polyplax</taxon>
    </lineage>
</organism>
<gene>
    <name evidence="1" type="ORF">RUM44_002638</name>
</gene>
<protein>
    <submittedName>
        <fullName evidence="1">Uncharacterized protein</fullName>
    </submittedName>
</protein>
<comment type="caution">
    <text evidence="1">The sequence shown here is derived from an EMBL/GenBank/DDBJ whole genome shotgun (WGS) entry which is preliminary data.</text>
</comment>
<dbReference type="EMBL" id="JAWJWF010000050">
    <property type="protein sequence ID" value="KAK6618187.1"/>
    <property type="molecule type" value="Genomic_DNA"/>
</dbReference>
<reference evidence="1 2" key="1">
    <citation type="submission" date="2023-09" db="EMBL/GenBank/DDBJ databases">
        <title>Genomes of two closely related lineages of the louse Polyplax serrata with different host specificities.</title>
        <authorList>
            <person name="Martinu J."/>
            <person name="Tarabai H."/>
            <person name="Stefka J."/>
            <person name="Hypsa V."/>
        </authorList>
    </citation>
    <scope>NUCLEOTIDE SEQUENCE [LARGE SCALE GENOMIC DNA]</scope>
    <source>
        <strain evidence="1">98ZLc_SE</strain>
    </source>
</reference>
<keyword evidence="2" id="KW-1185">Reference proteome</keyword>
<evidence type="ECO:0000313" key="1">
    <source>
        <dbReference type="EMBL" id="KAK6618187.1"/>
    </source>
</evidence>
<name>A0ABR1AFC2_POLSC</name>
<dbReference type="Proteomes" id="UP001359485">
    <property type="component" value="Unassembled WGS sequence"/>
</dbReference>
<evidence type="ECO:0000313" key="2">
    <source>
        <dbReference type="Proteomes" id="UP001359485"/>
    </source>
</evidence>